<comment type="caution">
    <text evidence="1">The sequence shown here is derived from an EMBL/GenBank/DDBJ whole genome shotgun (WGS) entry which is preliminary data.</text>
</comment>
<dbReference type="EMBL" id="MHRX01000036">
    <property type="protein sequence ID" value="OHA33043.1"/>
    <property type="molecule type" value="Genomic_DNA"/>
</dbReference>
<dbReference type="Proteomes" id="UP000176221">
    <property type="component" value="Unassembled WGS sequence"/>
</dbReference>
<name>A0A1G2NAI2_9BACT</name>
<accession>A0A1G2NAI2</accession>
<organism evidence="1 2">
    <name type="scientific">Candidatus Taylorbacteria bacterium RIFCSPLOWO2_01_FULL_45_15b</name>
    <dbReference type="NCBI Taxonomy" id="1802319"/>
    <lineage>
        <taxon>Bacteria</taxon>
        <taxon>Candidatus Tayloriibacteriota</taxon>
    </lineage>
</organism>
<protein>
    <submittedName>
        <fullName evidence="1">Uncharacterized protein</fullName>
    </submittedName>
</protein>
<reference evidence="1 2" key="1">
    <citation type="journal article" date="2016" name="Nat. Commun.">
        <title>Thousands of microbial genomes shed light on interconnected biogeochemical processes in an aquifer system.</title>
        <authorList>
            <person name="Anantharaman K."/>
            <person name="Brown C.T."/>
            <person name="Hug L.A."/>
            <person name="Sharon I."/>
            <person name="Castelle C.J."/>
            <person name="Probst A.J."/>
            <person name="Thomas B.C."/>
            <person name="Singh A."/>
            <person name="Wilkins M.J."/>
            <person name="Karaoz U."/>
            <person name="Brodie E.L."/>
            <person name="Williams K.H."/>
            <person name="Hubbard S.S."/>
            <person name="Banfield J.F."/>
        </authorList>
    </citation>
    <scope>NUCLEOTIDE SEQUENCE [LARGE SCALE GENOMIC DNA]</scope>
</reference>
<proteinExistence type="predicted"/>
<dbReference type="PANTHER" id="PTHR43861:SF1">
    <property type="entry name" value="TRANS-ACONITATE 2-METHYLTRANSFERASE"/>
    <property type="match status" value="1"/>
</dbReference>
<dbReference type="CDD" id="cd02440">
    <property type="entry name" value="AdoMet_MTases"/>
    <property type="match status" value="1"/>
</dbReference>
<sequence length="194" mass="22496">MKKVFNKFYKENRSYLALNTKLIPKYLHNGQGKVLLDIGCGRGEAAKEFAGWGYSIYDYDNSIEARKQALEHRKITYIWGDFERRSFPPANVILCKLSLAFAKNKKKLLKRLIWSLLPGGHLIVISPIIPETPPEKKHIAINEKLLYEATKLKLISRKKDPLSNINTYYFIFKKQILLHNLGKVADKCFPKKCR</sequence>
<dbReference type="Pfam" id="PF13489">
    <property type="entry name" value="Methyltransf_23"/>
    <property type="match status" value="1"/>
</dbReference>
<dbReference type="STRING" id="1802319.A2928_00650"/>
<dbReference type="SUPFAM" id="SSF53335">
    <property type="entry name" value="S-adenosyl-L-methionine-dependent methyltransferases"/>
    <property type="match status" value="1"/>
</dbReference>
<dbReference type="InterPro" id="IPR029063">
    <property type="entry name" value="SAM-dependent_MTases_sf"/>
</dbReference>
<dbReference type="AlphaFoldDB" id="A0A1G2NAI2"/>
<evidence type="ECO:0000313" key="2">
    <source>
        <dbReference type="Proteomes" id="UP000176221"/>
    </source>
</evidence>
<evidence type="ECO:0000313" key="1">
    <source>
        <dbReference type="EMBL" id="OHA33043.1"/>
    </source>
</evidence>
<dbReference type="Gene3D" id="3.40.50.150">
    <property type="entry name" value="Vaccinia Virus protein VP39"/>
    <property type="match status" value="1"/>
</dbReference>
<dbReference type="PANTHER" id="PTHR43861">
    <property type="entry name" value="TRANS-ACONITATE 2-METHYLTRANSFERASE-RELATED"/>
    <property type="match status" value="1"/>
</dbReference>
<gene>
    <name evidence="1" type="ORF">A2928_00650</name>
</gene>